<dbReference type="WBParaSite" id="PgR011_g010_t04">
    <property type="protein sequence ID" value="PgR011_g010_t04"/>
    <property type="gene ID" value="PgR011_g010"/>
</dbReference>
<accession>A0A915ANZ6</accession>
<name>A0A915ANZ6_PARUN</name>
<proteinExistence type="predicted"/>
<organism evidence="1 2">
    <name type="scientific">Parascaris univalens</name>
    <name type="common">Nematode worm</name>
    <dbReference type="NCBI Taxonomy" id="6257"/>
    <lineage>
        <taxon>Eukaryota</taxon>
        <taxon>Metazoa</taxon>
        <taxon>Ecdysozoa</taxon>
        <taxon>Nematoda</taxon>
        <taxon>Chromadorea</taxon>
        <taxon>Rhabditida</taxon>
        <taxon>Spirurina</taxon>
        <taxon>Ascaridomorpha</taxon>
        <taxon>Ascaridoidea</taxon>
        <taxon>Ascarididae</taxon>
        <taxon>Parascaris</taxon>
    </lineage>
</organism>
<evidence type="ECO:0000313" key="1">
    <source>
        <dbReference type="Proteomes" id="UP000887569"/>
    </source>
</evidence>
<evidence type="ECO:0000313" key="2">
    <source>
        <dbReference type="WBParaSite" id="PgR011_g010_t01"/>
    </source>
</evidence>
<protein>
    <submittedName>
        <fullName evidence="2 3">Organic solute transporter alpha-like protein</fullName>
    </submittedName>
</protein>
<dbReference type="Proteomes" id="UP000887569">
    <property type="component" value="Unplaced"/>
</dbReference>
<dbReference type="WBParaSite" id="PgR011_g010_t01">
    <property type="protein sequence ID" value="PgR011_g010_t01"/>
    <property type="gene ID" value="PgR011_g010"/>
</dbReference>
<dbReference type="AlphaFoldDB" id="A0A915ANZ6"/>
<evidence type="ECO:0000313" key="3">
    <source>
        <dbReference type="WBParaSite" id="PgR011_g010_t04"/>
    </source>
</evidence>
<sequence length="50" mass="5830">MEIRSLDESLEQIVSTWEVSVSDPMLYSIGFANNENIRCPPWILFLLERS</sequence>
<keyword evidence="1" id="KW-1185">Reference proteome</keyword>
<reference evidence="2 3" key="1">
    <citation type="submission" date="2022-11" db="UniProtKB">
        <authorList>
            <consortium name="WormBaseParasite"/>
        </authorList>
    </citation>
    <scope>IDENTIFICATION</scope>
</reference>